<evidence type="ECO:0000313" key="1">
    <source>
        <dbReference type="EMBL" id="RKH75687.1"/>
    </source>
</evidence>
<sequence>VQNAVRIDSTPTTVATSLRNRLQQSGGDTVSEFSAVTRYADRDVISYRETPGSGAAIRWYVMVSSALQVSVGCQPGTRGESVDAACAAAVGSVTIAPLR</sequence>
<name>A0ABX9Q1X3_9BACT</name>
<evidence type="ECO:0000313" key="2">
    <source>
        <dbReference type="Proteomes" id="UP000278907"/>
    </source>
</evidence>
<dbReference type="RefSeq" id="WP_120631174.1">
    <property type="nucleotide sequence ID" value="NZ_RAWI01001391.1"/>
</dbReference>
<dbReference type="Proteomes" id="UP000278907">
    <property type="component" value="Unassembled WGS sequence"/>
</dbReference>
<protein>
    <submittedName>
        <fullName evidence="1">Type VII secretion-associated protein</fullName>
    </submittedName>
</protein>
<organism evidence="1 2">
    <name type="scientific">Corallococcus praedator</name>
    <dbReference type="NCBI Taxonomy" id="2316724"/>
    <lineage>
        <taxon>Bacteria</taxon>
        <taxon>Pseudomonadati</taxon>
        <taxon>Myxococcota</taxon>
        <taxon>Myxococcia</taxon>
        <taxon>Myxococcales</taxon>
        <taxon>Cystobacterineae</taxon>
        <taxon>Myxococcaceae</taxon>
        <taxon>Corallococcus</taxon>
    </lineage>
</organism>
<dbReference type="EMBL" id="RAWI01001391">
    <property type="protein sequence ID" value="RKH75687.1"/>
    <property type="molecule type" value="Genomic_DNA"/>
</dbReference>
<dbReference type="NCBIfam" id="TIGR03931">
    <property type="entry name" value="T7SS_Rv3446c"/>
    <property type="match status" value="1"/>
</dbReference>
<proteinExistence type="predicted"/>
<feature type="non-terminal residue" evidence="1">
    <location>
        <position position="1"/>
    </location>
</feature>
<reference evidence="1 2" key="1">
    <citation type="submission" date="2018-09" db="EMBL/GenBank/DDBJ databases">
        <authorList>
            <person name="Livingstone P.G."/>
            <person name="Whitworth D.E."/>
        </authorList>
    </citation>
    <scope>NUCLEOTIDE SEQUENCE [LARGE SCALE GENOMIC DNA]</scope>
    <source>
        <strain evidence="1 2">CA031B</strain>
    </source>
</reference>
<accession>A0ABX9Q1X3</accession>
<dbReference type="InterPro" id="IPR023840">
    <property type="entry name" value="T7SS_Rv3446c"/>
</dbReference>
<comment type="caution">
    <text evidence="1">The sequence shown here is derived from an EMBL/GenBank/DDBJ whole genome shotgun (WGS) entry which is preliminary data.</text>
</comment>
<gene>
    <name evidence="1" type="ORF">D7Y13_44625</name>
</gene>
<keyword evidence="2" id="KW-1185">Reference proteome</keyword>